<dbReference type="Gene3D" id="3.40.50.300">
    <property type="entry name" value="P-loop containing nucleotide triphosphate hydrolases"/>
    <property type="match status" value="1"/>
</dbReference>
<name>A0A3E1F1V6_9FLAO</name>
<evidence type="ECO:0000256" key="1">
    <source>
        <dbReference type="ARBA" id="ARBA00022448"/>
    </source>
</evidence>
<evidence type="ECO:0000256" key="2">
    <source>
        <dbReference type="ARBA" id="ARBA00022741"/>
    </source>
</evidence>
<keyword evidence="2" id="KW-0547">Nucleotide-binding</keyword>
<accession>A0A3E1F1V6</accession>
<dbReference type="PANTHER" id="PTHR42781:SF9">
    <property type="entry name" value="AMINO ACID ABC TRANSPORTER, ATP-BINDING PROTEIN-RELATED"/>
    <property type="match status" value="1"/>
</dbReference>
<dbReference type="GO" id="GO:0015697">
    <property type="term" value="P:quaternary ammonium group transport"/>
    <property type="evidence" value="ECO:0007669"/>
    <property type="project" value="UniProtKB-ARBA"/>
</dbReference>
<dbReference type="PROSITE" id="PS50893">
    <property type="entry name" value="ABC_TRANSPORTER_2"/>
    <property type="match status" value="1"/>
</dbReference>
<protein>
    <submittedName>
        <fullName evidence="5">ABC transporter ATP-binding protein</fullName>
    </submittedName>
</protein>
<gene>
    <name evidence="5" type="ORF">DXU93_01825</name>
</gene>
<evidence type="ECO:0000259" key="4">
    <source>
        <dbReference type="PROSITE" id="PS50893"/>
    </source>
</evidence>
<dbReference type="InterPro" id="IPR027417">
    <property type="entry name" value="P-loop_NTPase"/>
</dbReference>
<dbReference type="PANTHER" id="PTHR42781">
    <property type="entry name" value="SPERMIDINE/PUTRESCINE IMPORT ATP-BINDING PROTEIN POTA"/>
    <property type="match status" value="1"/>
</dbReference>
<evidence type="ECO:0000313" key="5">
    <source>
        <dbReference type="EMBL" id="RFC55697.1"/>
    </source>
</evidence>
<dbReference type="AlphaFoldDB" id="A0A3E1F1V6"/>
<dbReference type="EMBL" id="QURB01000001">
    <property type="protein sequence ID" value="RFC55697.1"/>
    <property type="molecule type" value="Genomic_DNA"/>
</dbReference>
<keyword evidence="1" id="KW-0813">Transport</keyword>
<dbReference type="GO" id="GO:0005524">
    <property type="term" value="F:ATP binding"/>
    <property type="evidence" value="ECO:0007669"/>
    <property type="project" value="UniProtKB-KW"/>
</dbReference>
<reference evidence="5 6" key="1">
    <citation type="submission" date="2018-08" db="EMBL/GenBank/DDBJ databases">
        <title>The draft genome squence of Brumimicrobium sp. N62.</title>
        <authorList>
            <person name="Du Z.-J."/>
            <person name="Luo H.-R."/>
        </authorList>
    </citation>
    <scope>NUCLEOTIDE SEQUENCE [LARGE SCALE GENOMIC DNA]</scope>
    <source>
        <strain evidence="5 6">N62</strain>
    </source>
</reference>
<comment type="caution">
    <text evidence="5">The sequence shown here is derived from an EMBL/GenBank/DDBJ whole genome shotgun (WGS) entry which is preliminary data.</text>
</comment>
<keyword evidence="6" id="KW-1185">Reference proteome</keyword>
<keyword evidence="3 5" id="KW-0067">ATP-binding</keyword>
<dbReference type="InterPro" id="IPR003593">
    <property type="entry name" value="AAA+_ATPase"/>
</dbReference>
<feature type="domain" description="ABC transporter" evidence="4">
    <location>
        <begin position="15"/>
        <end position="249"/>
    </location>
</feature>
<sequence length="254" mass="28812">MHTLLKNHKSLQHILEGKNISKHFNQTIALDDVSFEVKKGETLSIIGTSGSGKSTLLRTLNRLIPISGGEIKFRGQNIQEIPEIELRRQIGYVLQEPALFPHWTVEKNIALVLQLCNWPKDKISERVEALLNLMQMPHAKYRKRYPSELSGGEKQRIGIARALAAFPDLVLFDEPFSALDPITKGELQQEVIRLKDKLNTTSIFVTHDVKEAYLLGDRVLILNQGKAIQIGTPEEIRNHPANDFVKQFISTDYD</sequence>
<dbReference type="InterPro" id="IPR003439">
    <property type="entry name" value="ABC_transporter-like_ATP-bd"/>
</dbReference>
<proteinExistence type="predicted"/>
<dbReference type="SUPFAM" id="SSF52540">
    <property type="entry name" value="P-loop containing nucleoside triphosphate hydrolases"/>
    <property type="match status" value="1"/>
</dbReference>
<dbReference type="OrthoDB" id="1414429at2"/>
<organism evidence="5 6">
    <name type="scientific">Brumimicrobium aurantiacum</name>
    <dbReference type="NCBI Taxonomy" id="1737063"/>
    <lineage>
        <taxon>Bacteria</taxon>
        <taxon>Pseudomonadati</taxon>
        <taxon>Bacteroidota</taxon>
        <taxon>Flavobacteriia</taxon>
        <taxon>Flavobacteriales</taxon>
        <taxon>Crocinitomicaceae</taxon>
        <taxon>Brumimicrobium</taxon>
    </lineage>
</organism>
<dbReference type="PROSITE" id="PS00211">
    <property type="entry name" value="ABC_TRANSPORTER_1"/>
    <property type="match status" value="1"/>
</dbReference>
<dbReference type="Proteomes" id="UP000257127">
    <property type="component" value="Unassembled WGS sequence"/>
</dbReference>
<dbReference type="InterPro" id="IPR050093">
    <property type="entry name" value="ABC_SmlMolc_Importer"/>
</dbReference>
<dbReference type="RefSeq" id="WP_116879532.1">
    <property type="nucleotide sequence ID" value="NZ_QURB01000001.1"/>
</dbReference>
<dbReference type="SMART" id="SM00382">
    <property type="entry name" value="AAA"/>
    <property type="match status" value="1"/>
</dbReference>
<dbReference type="FunFam" id="3.40.50.300:FF:000425">
    <property type="entry name" value="Probable ABC transporter, ATP-binding subunit"/>
    <property type="match status" value="1"/>
</dbReference>
<dbReference type="InterPro" id="IPR017871">
    <property type="entry name" value="ABC_transporter-like_CS"/>
</dbReference>
<dbReference type="GO" id="GO:0016887">
    <property type="term" value="F:ATP hydrolysis activity"/>
    <property type="evidence" value="ECO:0007669"/>
    <property type="project" value="InterPro"/>
</dbReference>
<dbReference type="Pfam" id="PF00005">
    <property type="entry name" value="ABC_tran"/>
    <property type="match status" value="1"/>
</dbReference>
<evidence type="ECO:0000256" key="3">
    <source>
        <dbReference type="ARBA" id="ARBA00022840"/>
    </source>
</evidence>
<evidence type="ECO:0000313" key="6">
    <source>
        <dbReference type="Proteomes" id="UP000257127"/>
    </source>
</evidence>